<name>A0A8C5CNG3_GADMO</name>
<accession>A0A8C5CNG3</accession>
<reference evidence="1" key="2">
    <citation type="submission" date="2025-09" db="UniProtKB">
        <authorList>
            <consortium name="Ensembl"/>
        </authorList>
    </citation>
    <scope>IDENTIFICATION</scope>
</reference>
<organism evidence="1 2">
    <name type="scientific">Gadus morhua</name>
    <name type="common">Atlantic cod</name>
    <dbReference type="NCBI Taxonomy" id="8049"/>
    <lineage>
        <taxon>Eukaryota</taxon>
        <taxon>Metazoa</taxon>
        <taxon>Chordata</taxon>
        <taxon>Craniata</taxon>
        <taxon>Vertebrata</taxon>
        <taxon>Euteleostomi</taxon>
        <taxon>Actinopterygii</taxon>
        <taxon>Neopterygii</taxon>
        <taxon>Teleostei</taxon>
        <taxon>Neoteleostei</taxon>
        <taxon>Acanthomorphata</taxon>
        <taxon>Zeiogadaria</taxon>
        <taxon>Gadariae</taxon>
        <taxon>Gadiformes</taxon>
        <taxon>Gadoidei</taxon>
        <taxon>Gadidae</taxon>
        <taxon>Gadus</taxon>
    </lineage>
</organism>
<dbReference type="PANTHER" id="PTHR21640:SF1">
    <property type="entry name" value="NESPRIN-4"/>
    <property type="match status" value="1"/>
</dbReference>
<dbReference type="GO" id="GO:0034993">
    <property type="term" value="C:meiotic nuclear membrane microtubule tethering complex"/>
    <property type="evidence" value="ECO:0007669"/>
    <property type="project" value="InterPro"/>
</dbReference>
<dbReference type="GeneTree" id="ENSGT00940000174800"/>
<proteinExistence type="predicted"/>
<dbReference type="Proteomes" id="UP000694546">
    <property type="component" value="Chromosome 16"/>
</dbReference>
<dbReference type="Ensembl" id="ENSGMOT00000068175.1">
    <property type="protein sequence ID" value="ENSGMOP00000063293.1"/>
    <property type="gene ID" value="ENSGMOG00000030227.1"/>
</dbReference>
<dbReference type="SUPFAM" id="SSF46966">
    <property type="entry name" value="Spectrin repeat"/>
    <property type="match status" value="1"/>
</dbReference>
<reference evidence="1" key="1">
    <citation type="submission" date="2025-08" db="UniProtKB">
        <authorList>
            <consortium name="Ensembl"/>
        </authorList>
    </citation>
    <scope>IDENTIFICATION</scope>
</reference>
<dbReference type="AlphaFoldDB" id="A0A8C5CNG3"/>
<dbReference type="InterPro" id="IPR030268">
    <property type="entry name" value="SYNE4"/>
</dbReference>
<evidence type="ECO:0000313" key="2">
    <source>
        <dbReference type="Proteomes" id="UP000694546"/>
    </source>
</evidence>
<dbReference type="Gene3D" id="1.20.58.60">
    <property type="match status" value="1"/>
</dbReference>
<dbReference type="PANTHER" id="PTHR21640">
    <property type="match status" value="1"/>
</dbReference>
<protein>
    <submittedName>
        <fullName evidence="1">Uncharacterized protein</fullName>
    </submittedName>
</protein>
<keyword evidence="2" id="KW-1185">Reference proteome</keyword>
<evidence type="ECO:0000313" key="1">
    <source>
        <dbReference type="Ensembl" id="ENSGMOP00000063293.1"/>
    </source>
</evidence>
<sequence length="366" mass="40577">MSDQEEGGSQELGDGSDWLVSLTEEEEEDAISEDGGLALQLDRRWVTWHHFMKEHAHLDAWLRLAEQAAGTCSSAHVTYDTAKDRLRTVERLQYEAGLRLVDLDVLTNQSRGLGREFRGAVRSRLLGMTRDAARRWDALAAALQGHARGLQSVVSEREEFEAEGAELGLWLADLDARLSELDHQTGNSRSKMKELQSFQACVCVSSQRVGVLLDRGETMMQRCAPGDAQEVESSLLRLLQRLTSTFSRITSTHRRLLSMRLVFEDDCLLSPAPDSGCPSESLLEEEGALDTPRLDLATSSLHPLPTSTLPASPLHPLPTSTLLSPELGRCRSEAGSNKRSQTSILILLSTNHRARTQRHFLQGAYP</sequence>